<evidence type="ECO:0000256" key="5">
    <source>
        <dbReference type="ARBA" id="ARBA00022655"/>
    </source>
</evidence>
<keyword evidence="5 10" id="KW-0566">Pantothenate biosynthesis</keyword>
<dbReference type="PANTHER" id="PTHR21708:SF26">
    <property type="entry name" value="2-DEHYDROPANTOATE 2-REDUCTASE"/>
    <property type="match status" value="1"/>
</dbReference>
<dbReference type="Gene3D" id="3.40.50.720">
    <property type="entry name" value="NAD(P)-binding Rossmann-like Domain"/>
    <property type="match status" value="1"/>
</dbReference>
<dbReference type="RefSeq" id="WP_135085794.1">
    <property type="nucleotide sequence ID" value="NZ_SPDV01000013.1"/>
</dbReference>
<evidence type="ECO:0000313" key="14">
    <source>
        <dbReference type="Proteomes" id="UP000298213"/>
    </source>
</evidence>
<evidence type="ECO:0000256" key="2">
    <source>
        <dbReference type="ARBA" id="ARBA00007870"/>
    </source>
</evidence>
<dbReference type="InterPro" id="IPR003710">
    <property type="entry name" value="ApbA"/>
</dbReference>
<evidence type="ECO:0000313" key="13">
    <source>
        <dbReference type="EMBL" id="TFI58715.1"/>
    </source>
</evidence>
<dbReference type="UniPathway" id="UPA00028">
    <property type="reaction ID" value="UER00004"/>
</dbReference>
<dbReference type="NCBIfam" id="NF005091">
    <property type="entry name" value="PRK06522.2-2"/>
    <property type="match status" value="1"/>
</dbReference>
<dbReference type="InterPro" id="IPR013752">
    <property type="entry name" value="KPA_reductase"/>
</dbReference>
<comment type="similarity">
    <text evidence="2 10">Belongs to the ketopantoate reductase family.</text>
</comment>
<dbReference type="Proteomes" id="UP000298213">
    <property type="component" value="Unassembled WGS sequence"/>
</dbReference>
<dbReference type="SUPFAM" id="SSF48179">
    <property type="entry name" value="6-phosphogluconate dehydrogenase C-terminal domain-like"/>
    <property type="match status" value="1"/>
</dbReference>
<evidence type="ECO:0000259" key="12">
    <source>
        <dbReference type="Pfam" id="PF08546"/>
    </source>
</evidence>
<evidence type="ECO:0000256" key="9">
    <source>
        <dbReference type="ARBA" id="ARBA00048793"/>
    </source>
</evidence>
<keyword evidence="6 10" id="KW-0521">NADP</keyword>
<evidence type="ECO:0000256" key="10">
    <source>
        <dbReference type="RuleBase" id="RU362068"/>
    </source>
</evidence>
<dbReference type="InterPro" id="IPR013328">
    <property type="entry name" value="6PGD_dom2"/>
</dbReference>
<reference evidence="13 14" key="1">
    <citation type="submission" date="2019-03" db="EMBL/GenBank/DDBJ databases">
        <title>Genome sequence of Sphingomonas sp. 17J27-24.</title>
        <authorList>
            <person name="Kim M."/>
            <person name="Maeng S."/>
            <person name="Sathiyaraj S."/>
        </authorList>
    </citation>
    <scope>NUCLEOTIDE SEQUENCE [LARGE SCALE GENOMIC DNA]</scope>
    <source>
        <strain evidence="13 14">17J27-24</strain>
    </source>
</reference>
<dbReference type="InterPro" id="IPR036291">
    <property type="entry name" value="NAD(P)-bd_dom_sf"/>
</dbReference>
<proteinExistence type="inferred from homology"/>
<evidence type="ECO:0000259" key="11">
    <source>
        <dbReference type="Pfam" id="PF02558"/>
    </source>
</evidence>
<name>A0A4Y8ZU94_9SPHN</name>
<keyword evidence="7 10" id="KW-0560">Oxidoreductase</keyword>
<dbReference type="OrthoDB" id="247668at2"/>
<dbReference type="EMBL" id="SPDV01000013">
    <property type="protein sequence ID" value="TFI58715.1"/>
    <property type="molecule type" value="Genomic_DNA"/>
</dbReference>
<accession>A0A4Y8ZU94</accession>
<dbReference type="Pfam" id="PF08546">
    <property type="entry name" value="ApbA_C"/>
    <property type="match status" value="1"/>
</dbReference>
<feature type="domain" description="Ketopantoate reductase N-terminal" evidence="11">
    <location>
        <begin position="4"/>
        <end position="141"/>
    </location>
</feature>
<evidence type="ECO:0000256" key="1">
    <source>
        <dbReference type="ARBA" id="ARBA00004994"/>
    </source>
</evidence>
<comment type="caution">
    <text evidence="13">The sequence shown here is derived from an EMBL/GenBank/DDBJ whole genome shotgun (WGS) entry which is preliminary data.</text>
</comment>
<dbReference type="Gene3D" id="1.10.1040.10">
    <property type="entry name" value="N-(1-d-carboxylethyl)-l-norvaline Dehydrogenase, domain 2"/>
    <property type="match status" value="1"/>
</dbReference>
<dbReference type="EC" id="1.1.1.169" evidence="3 10"/>
<protein>
    <recommendedName>
        <fullName evidence="4 10">2-dehydropantoate 2-reductase</fullName>
        <ecNumber evidence="3 10">1.1.1.169</ecNumber>
    </recommendedName>
    <alternativeName>
        <fullName evidence="8 10">Ketopantoate reductase</fullName>
    </alternativeName>
</protein>
<dbReference type="PANTHER" id="PTHR21708">
    <property type="entry name" value="PROBABLE 2-DEHYDROPANTOATE 2-REDUCTASE"/>
    <property type="match status" value="1"/>
</dbReference>
<evidence type="ECO:0000256" key="8">
    <source>
        <dbReference type="ARBA" id="ARBA00032024"/>
    </source>
</evidence>
<evidence type="ECO:0000256" key="3">
    <source>
        <dbReference type="ARBA" id="ARBA00013014"/>
    </source>
</evidence>
<evidence type="ECO:0000256" key="4">
    <source>
        <dbReference type="ARBA" id="ARBA00019465"/>
    </source>
</evidence>
<evidence type="ECO:0000256" key="7">
    <source>
        <dbReference type="ARBA" id="ARBA00023002"/>
    </source>
</evidence>
<dbReference type="SUPFAM" id="SSF51735">
    <property type="entry name" value="NAD(P)-binding Rossmann-fold domains"/>
    <property type="match status" value="1"/>
</dbReference>
<dbReference type="Pfam" id="PF02558">
    <property type="entry name" value="ApbA"/>
    <property type="match status" value="1"/>
</dbReference>
<dbReference type="GO" id="GO:0005737">
    <property type="term" value="C:cytoplasm"/>
    <property type="evidence" value="ECO:0007669"/>
    <property type="project" value="TreeGrafter"/>
</dbReference>
<dbReference type="InterPro" id="IPR008927">
    <property type="entry name" value="6-PGluconate_DH-like_C_sf"/>
</dbReference>
<comment type="function">
    <text evidence="10">Catalyzes the NADPH-dependent reduction of ketopantoate into pantoic acid.</text>
</comment>
<dbReference type="GO" id="GO:0008677">
    <property type="term" value="F:2-dehydropantoate 2-reductase activity"/>
    <property type="evidence" value="ECO:0007669"/>
    <property type="project" value="UniProtKB-EC"/>
</dbReference>
<dbReference type="GO" id="GO:0015940">
    <property type="term" value="P:pantothenate biosynthetic process"/>
    <property type="evidence" value="ECO:0007669"/>
    <property type="project" value="UniProtKB-UniPathway"/>
</dbReference>
<dbReference type="InterPro" id="IPR051402">
    <property type="entry name" value="KPR-Related"/>
</dbReference>
<sequence>MARVAVIGAGAIGGTIAAWLAEAGHDVFLCVRTPIDHIEVATPAGTLRPDVTIWRGIDAAQPVDWVLAATKTYDSAAAAAWLPALRGPATPLAVLQNGIEQVENFAGAPAPIVPAIVDIPAERDAPGRIRQRRLGSIRVPDGAAGSAFAALFAGTGIDAATTADFADIAWRKLAINCAGAVNALTLKPAGISRDPAVAELMRGLIHECRAVAAAEGVVLPAAVADEIVTGYQRGPADGVNSLLADRLAGRRMEAEARNDVIVRRGARYGVATPLNSMACALLSAVQPD</sequence>
<dbReference type="AlphaFoldDB" id="A0A4Y8ZU94"/>
<keyword evidence="14" id="KW-1185">Reference proteome</keyword>
<evidence type="ECO:0000256" key="6">
    <source>
        <dbReference type="ARBA" id="ARBA00022857"/>
    </source>
</evidence>
<feature type="domain" description="Ketopantoate reductase C-terminal" evidence="12">
    <location>
        <begin position="164"/>
        <end position="286"/>
    </location>
</feature>
<dbReference type="InterPro" id="IPR013332">
    <property type="entry name" value="KPR_N"/>
</dbReference>
<organism evidence="13 14">
    <name type="scientific">Sphingomonas parva</name>
    <dbReference type="NCBI Taxonomy" id="2555898"/>
    <lineage>
        <taxon>Bacteria</taxon>
        <taxon>Pseudomonadati</taxon>
        <taxon>Pseudomonadota</taxon>
        <taxon>Alphaproteobacteria</taxon>
        <taxon>Sphingomonadales</taxon>
        <taxon>Sphingomonadaceae</taxon>
        <taxon>Sphingomonas</taxon>
    </lineage>
</organism>
<gene>
    <name evidence="13" type="ORF">E2493_08780</name>
</gene>
<dbReference type="NCBIfam" id="TIGR00745">
    <property type="entry name" value="apbA_panE"/>
    <property type="match status" value="1"/>
</dbReference>
<comment type="pathway">
    <text evidence="1 10">Cofactor biosynthesis; (R)-pantothenate biosynthesis; (R)-pantoate from 3-methyl-2-oxobutanoate: step 2/2.</text>
</comment>
<comment type="catalytic activity">
    <reaction evidence="9 10">
        <text>(R)-pantoate + NADP(+) = 2-dehydropantoate + NADPH + H(+)</text>
        <dbReference type="Rhea" id="RHEA:16233"/>
        <dbReference type="ChEBI" id="CHEBI:11561"/>
        <dbReference type="ChEBI" id="CHEBI:15378"/>
        <dbReference type="ChEBI" id="CHEBI:15980"/>
        <dbReference type="ChEBI" id="CHEBI:57783"/>
        <dbReference type="ChEBI" id="CHEBI:58349"/>
        <dbReference type="EC" id="1.1.1.169"/>
    </reaction>
</comment>